<keyword evidence="4" id="KW-1185">Reference proteome</keyword>
<proteinExistence type="predicted"/>
<dbReference type="PANTHER" id="PTHR17609:SF3">
    <property type="entry name" value="SAP DOMAIN-CONTAINING PROTEIN"/>
    <property type="match status" value="1"/>
</dbReference>
<dbReference type="PANTHER" id="PTHR17609">
    <property type="entry name" value="HMG DOMAIN-CONTAINING PROTEIN 3"/>
    <property type="match status" value="1"/>
</dbReference>
<dbReference type="Proteomes" id="UP001557470">
    <property type="component" value="Unassembled WGS sequence"/>
</dbReference>
<organism evidence="3 4">
    <name type="scientific">Umbra pygmaea</name>
    <name type="common">Eastern mudminnow</name>
    <dbReference type="NCBI Taxonomy" id="75934"/>
    <lineage>
        <taxon>Eukaryota</taxon>
        <taxon>Metazoa</taxon>
        <taxon>Chordata</taxon>
        <taxon>Craniata</taxon>
        <taxon>Vertebrata</taxon>
        <taxon>Euteleostomi</taxon>
        <taxon>Actinopterygii</taxon>
        <taxon>Neopterygii</taxon>
        <taxon>Teleostei</taxon>
        <taxon>Protacanthopterygii</taxon>
        <taxon>Esociformes</taxon>
        <taxon>Umbridae</taxon>
        <taxon>Umbra</taxon>
    </lineage>
</organism>
<protein>
    <recommendedName>
        <fullName evidence="2">HMG domain-containing protein</fullName>
    </recommendedName>
</protein>
<comment type="caution">
    <text evidence="3">The sequence shown here is derived from an EMBL/GenBank/DDBJ whole genome shotgun (WGS) entry which is preliminary data.</text>
</comment>
<evidence type="ECO:0000313" key="4">
    <source>
        <dbReference type="Proteomes" id="UP001557470"/>
    </source>
</evidence>
<accession>A0ABD0XBN1</accession>
<dbReference type="AlphaFoldDB" id="A0ABD0XBN1"/>
<gene>
    <name evidence="3" type="ORF">UPYG_G00057320</name>
</gene>
<dbReference type="InterPro" id="IPR039598">
    <property type="entry name" value="HMGXB3"/>
</dbReference>
<name>A0ABD0XBN1_UMBPY</name>
<reference evidence="3 4" key="1">
    <citation type="submission" date="2024-06" db="EMBL/GenBank/DDBJ databases">
        <authorList>
            <person name="Pan Q."/>
            <person name="Wen M."/>
            <person name="Jouanno E."/>
            <person name="Zahm M."/>
            <person name="Klopp C."/>
            <person name="Cabau C."/>
            <person name="Louis A."/>
            <person name="Berthelot C."/>
            <person name="Parey E."/>
            <person name="Roest Crollius H."/>
            <person name="Montfort J."/>
            <person name="Robinson-Rechavi M."/>
            <person name="Bouchez O."/>
            <person name="Lampietro C."/>
            <person name="Lopez Roques C."/>
            <person name="Donnadieu C."/>
            <person name="Postlethwait J."/>
            <person name="Bobe J."/>
            <person name="Verreycken H."/>
            <person name="Guiguen Y."/>
        </authorList>
    </citation>
    <scope>NUCLEOTIDE SEQUENCE [LARGE SCALE GENOMIC DNA]</scope>
    <source>
        <strain evidence="3">Up_M1</strain>
        <tissue evidence="3">Testis</tissue>
    </source>
</reference>
<evidence type="ECO:0000259" key="2">
    <source>
        <dbReference type="Pfam" id="PF18717"/>
    </source>
</evidence>
<dbReference type="InterPro" id="IPR040648">
    <property type="entry name" value="HMGXB3_CxC4"/>
</dbReference>
<evidence type="ECO:0000313" key="3">
    <source>
        <dbReference type="EMBL" id="KAL1005299.1"/>
    </source>
</evidence>
<feature type="region of interest" description="Disordered" evidence="1">
    <location>
        <begin position="1"/>
        <end position="30"/>
    </location>
</feature>
<sequence>MRWNALSTAAPTGDKNTDRQDNVDLGDLTYPPKDDKKMKSMVQYILKYKKLPAVPEHLRVQSVDKEYPRHLVPEIMCQHCPGNLLRSDPVLITHKAKILTQSRMFEDVSTYCKSCHQCGIYYRYQQWKDGLHNFNDCLLIDLQLCLTTRNMLQLAEWWSI</sequence>
<feature type="domain" description="HMG" evidence="2">
    <location>
        <begin position="65"/>
        <end position="154"/>
    </location>
</feature>
<dbReference type="EMBL" id="JAGEUA010000002">
    <property type="protein sequence ID" value="KAL1005299.1"/>
    <property type="molecule type" value="Genomic_DNA"/>
</dbReference>
<feature type="compositionally biased region" description="Polar residues" evidence="1">
    <location>
        <begin position="1"/>
        <end position="10"/>
    </location>
</feature>
<evidence type="ECO:0000256" key="1">
    <source>
        <dbReference type="SAM" id="MobiDB-lite"/>
    </source>
</evidence>
<dbReference type="Pfam" id="PF18717">
    <property type="entry name" value="CxC4"/>
    <property type="match status" value="1"/>
</dbReference>